<name>A0ABT8KST1_9BACT</name>
<evidence type="ECO:0000313" key="3">
    <source>
        <dbReference type="Proteomes" id="UP001172082"/>
    </source>
</evidence>
<evidence type="ECO:0000313" key="2">
    <source>
        <dbReference type="EMBL" id="MDN5203057.1"/>
    </source>
</evidence>
<dbReference type="PANTHER" id="PTHR23150:SF19">
    <property type="entry name" value="FORMYLGLYCINE-GENERATING ENZYME"/>
    <property type="match status" value="1"/>
</dbReference>
<dbReference type="PANTHER" id="PTHR23150">
    <property type="entry name" value="SULFATASE MODIFYING FACTOR 1, 2"/>
    <property type="match status" value="1"/>
</dbReference>
<dbReference type="InterPro" id="IPR042095">
    <property type="entry name" value="SUMF_sf"/>
</dbReference>
<dbReference type="EMBL" id="JAUJEA010000006">
    <property type="protein sequence ID" value="MDN5203057.1"/>
    <property type="molecule type" value="Genomic_DNA"/>
</dbReference>
<dbReference type="SUPFAM" id="SSF56436">
    <property type="entry name" value="C-type lectin-like"/>
    <property type="match status" value="1"/>
</dbReference>
<gene>
    <name evidence="2" type="ORF">QQ008_16835</name>
</gene>
<proteinExistence type="predicted"/>
<dbReference type="RefSeq" id="WP_346753079.1">
    <property type="nucleotide sequence ID" value="NZ_JAUJEA010000006.1"/>
</dbReference>
<accession>A0ABT8KST1</accession>
<dbReference type="Pfam" id="PF03781">
    <property type="entry name" value="FGE-sulfatase"/>
    <property type="match status" value="1"/>
</dbReference>
<dbReference type="Proteomes" id="UP001172082">
    <property type="component" value="Unassembled WGS sequence"/>
</dbReference>
<feature type="domain" description="Sulfatase-modifying factor enzyme-like" evidence="1">
    <location>
        <begin position="64"/>
        <end position="256"/>
    </location>
</feature>
<keyword evidence="3" id="KW-1185">Reference proteome</keyword>
<evidence type="ECO:0000259" key="1">
    <source>
        <dbReference type="Pfam" id="PF03781"/>
    </source>
</evidence>
<protein>
    <submittedName>
        <fullName evidence="2">SUMF1/EgtB/PvdO family nonheme iron enzyme</fullName>
    </submittedName>
</protein>
<dbReference type="InterPro" id="IPR016187">
    <property type="entry name" value="CTDL_fold"/>
</dbReference>
<sequence length="262" mass="29603">MKLRRQFLLLTYPLILFFVTFLFSHKSWAQDEDPDSHSSKTKVTQRYEELRKLAGSTKMIYIEGGVYEGKKVEAFHMDETMVTVEQYMACVEAGVCPHPPDNGLWSATFKKSNSKLPINEISFHNAQTFAQWIGKRLPTEHEWEWVASGRGEGRIYPWGNSAPTRESACWQRWDAETDSGGGPCEVGKLAFSKDGVKDMAGNLWEWTSTSYNDEGTLIILKGGAWYNDDPSKLKVKARGVASPYHRGNGSDGFRCVSSIKKE</sequence>
<comment type="caution">
    <text evidence="2">The sequence shown here is derived from an EMBL/GenBank/DDBJ whole genome shotgun (WGS) entry which is preliminary data.</text>
</comment>
<dbReference type="InterPro" id="IPR051043">
    <property type="entry name" value="Sulfatase_Mod_Factor_Kinase"/>
</dbReference>
<organism evidence="2 3">
    <name type="scientific">Splendidivirga corallicola</name>
    <dbReference type="NCBI Taxonomy" id="3051826"/>
    <lineage>
        <taxon>Bacteria</taxon>
        <taxon>Pseudomonadati</taxon>
        <taxon>Bacteroidota</taxon>
        <taxon>Cytophagia</taxon>
        <taxon>Cytophagales</taxon>
        <taxon>Splendidivirgaceae</taxon>
        <taxon>Splendidivirga</taxon>
    </lineage>
</organism>
<reference evidence="2" key="1">
    <citation type="submission" date="2023-06" db="EMBL/GenBank/DDBJ databases">
        <title>Genomic of Parafulvivirga corallium.</title>
        <authorList>
            <person name="Wang G."/>
        </authorList>
    </citation>
    <scope>NUCLEOTIDE SEQUENCE</scope>
    <source>
        <strain evidence="2">BMA10</strain>
    </source>
</reference>
<dbReference type="InterPro" id="IPR005532">
    <property type="entry name" value="SUMF_dom"/>
</dbReference>
<dbReference type="Gene3D" id="3.90.1580.10">
    <property type="entry name" value="paralog of FGE (formylglycine-generating enzyme)"/>
    <property type="match status" value="1"/>
</dbReference>